<organism evidence="2 3">
    <name type="scientific">Paenibacillus beijingensis</name>
    <dbReference type="NCBI Taxonomy" id="1126833"/>
    <lineage>
        <taxon>Bacteria</taxon>
        <taxon>Bacillati</taxon>
        <taxon>Bacillota</taxon>
        <taxon>Bacilli</taxon>
        <taxon>Bacillales</taxon>
        <taxon>Paenibacillaceae</taxon>
        <taxon>Paenibacillus</taxon>
    </lineage>
</organism>
<feature type="transmembrane region" description="Helical" evidence="1">
    <location>
        <begin position="9"/>
        <end position="26"/>
    </location>
</feature>
<reference evidence="3" key="2">
    <citation type="submission" date="2015-03" db="EMBL/GenBank/DDBJ databases">
        <title>Genome sequence of Paenibacillus beijingensis strain DSM 24997T.</title>
        <authorList>
            <person name="Kwak Y."/>
            <person name="Shin J.-H."/>
        </authorList>
    </citation>
    <scope>NUCLEOTIDE SEQUENCE [LARGE SCALE GENOMIC DNA]</scope>
    <source>
        <strain evidence="3">DSM 24997</strain>
    </source>
</reference>
<keyword evidence="3" id="KW-1185">Reference proteome</keyword>
<keyword evidence="1" id="KW-0812">Transmembrane</keyword>
<sequence length="685" mass="77203">MNLSFIKKGYVISLLFYLTVALIYLGDVAFHPLTKHIGGNGDPEQFMWYLGWFWHSILNGQSPFTTTYLNYPSGLNLMANTSLLAEGLLFGPLIYLTSTYFVYNLIFFLNLMISALLFESILRMLGIRKWLSIFGGVLVSMMPYTTAHLSGHINLTSTVVVFAIIHMIISAAVKGVKKPYLYSVLFGLLLAFQFYTSSEIFATAFLSFAIVFVLFLLFYRTALFQFLKLFSWKCYIILVVSFVILVSPGLYYLFFGPYFNISGQVYQLKNVYVNDLLNFILPTPVHELTGNTVNQVTAFFTGNFAESNGYLGIPLIILIIFFVQHQWNNQIIKILSVFFFIISILSMGSYLHILGLTSTKIVLPWMIFEHLPLIEHALPSRLMLYGDIAALLIILIGFEKVLKKKKRAKLYSAVPFVLLGIVAATWFPSVPFMSTSQPAILKDISAGTEIYNELKDRPTAIYTDHFPTVMHLLAETGYYFPTSDVYGFTKKDSALDAYRDSLNYFSNDPNKISAEFISSLIGRMKVEKILYIPIKTQMSNDFLNNLNSLLGKPIEGPNGAVLWNVPSDLANVSFEGDIYNIEKILGKGPDNRHWAGKQWSIRAKNKNISVTLTAPPASDMPNGVSINIQSDNSSDFKTIHLNPNETVEITIVNESIKFEAQEIFVPNNTSHNGDTRELSVMVNIN</sequence>
<dbReference type="KEGG" id="pbj:VN24_08490"/>
<feature type="transmembrane region" description="Helical" evidence="1">
    <location>
        <begin position="101"/>
        <end position="118"/>
    </location>
</feature>
<reference evidence="2 3" key="1">
    <citation type="journal article" date="2015" name="J. Biotechnol.">
        <title>Complete genome sequence of Paenibacillus beijingensis 7188(T) (=DSM 24997(T)), a novel rhizobacterium from jujube garden soil.</title>
        <authorList>
            <person name="Kwak Y."/>
            <person name="Shin J.H."/>
        </authorList>
    </citation>
    <scope>NUCLEOTIDE SEQUENCE [LARGE SCALE GENOMIC DNA]</scope>
    <source>
        <strain evidence="2 3">DSM 24997</strain>
    </source>
</reference>
<name>A0A0D5NI20_9BACL</name>
<feature type="transmembrane region" description="Helical" evidence="1">
    <location>
        <begin position="335"/>
        <end position="358"/>
    </location>
</feature>
<dbReference type="STRING" id="1126833.VN24_08490"/>
<feature type="transmembrane region" description="Helical" evidence="1">
    <location>
        <begin position="180"/>
        <end position="196"/>
    </location>
</feature>
<dbReference type="PATRIC" id="fig|1126833.4.peg.1873"/>
<feature type="transmembrane region" description="Helical" evidence="1">
    <location>
        <begin position="202"/>
        <end position="222"/>
    </location>
</feature>
<feature type="transmembrane region" description="Helical" evidence="1">
    <location>
        <begin position="378"/>
        <end position="398"/>
    </location>
</feature>
<keyword evidence="1" id="KW-0472">Membrane</keyword>
<evidence type="ECO:0008006" key="4">
    <source>
        <dbReference type="Google" id="ProtNLM"/>
    </source>
</evidence>
<feature type="transmembrane region" description="Helical" evidence="1">
    <location>
        <begin position="410"/>
        <end position="427"/>
    </location>
</feature>
<evidence type="ECO:0000313" key="3">
    <source>
        <dbReference type="Proteomes" id="UP000032633"/>
    </source>
</evidence>
<dbReference type="RefSeq" id="WP_045670040.1">
    <property type="nucleotide sequence ID" value="NZ_CP011058.1"/>
</dbReference>
<protein>
    <recommendedName>
        <fullName evidence="4">Glycosyltransferase RgtA/B/C/D-like domain-containing protein</fullName>
    </recommendedName>
</protein>
<feature type="transmembrane region" description="Helical" evidence="1">
    <location>
        <begin position="307"/>
        <end position="323"/>
    </location>
</feature>
<proteinExistence type="predicted"/>
<dbReference type="Proteomes" id="UP000032633">
    <property type="component" value="Chromosome"/>
</dbReference>
<keyword evidence="1" id="KW-1133">Transmembrane helix</keyword>
<feature type="transmembrane region" description="Helical" evidence="1">
    <location>
        <begin position="153"/>
        <end position="173"/>
    </location>
</feature>
<evidence type="ECO:0000256" key="1">
    <source>
        <dbReference type="SAM" id="Phobius"/>
    </source>
</evidence>
<dbReference type="EMBL" id="CP011058">
    <property type="protein sequence ID" value="AJY74607.1"/>
    <property type="molecule type" value="Genomic_DNA"/>
</dbReference>
<dbReference type="HOGENOM" id="CLU_401612_0_0_9"/>
<accession>A0A0D5NI20</accession>
<dbReference type="AlphaFoldDB" id="A0A0D5NI20"/>
<evidence type="ECO:0000313" key="2">
    <source>
        <dbReference type="EMBL" id="AJY74607.1"/>
    </source>
</evidence>
<feature type="transmembrane region" description="Helical" evidence="1">
    <location>
        <begin position="130"/>
        <end position="147"/>
    </location>
</feature>
<gene>
    <name evidence="2" type="ORF">VN24_08490</name>
</gene>
<feature type="transmembrane region" description="Helical" evidence="1">
    <location>
        <begin position="234"/>
        <end position="254"/>
    </location>
</feature>
<dbReference type="OrthoDB" id="2369748at2"/>